<organism evidence="6 7">
    <name type="scientific">Rhynchospora breviuscula</name>
    <dbReference type="NCBI Taxonomy" id="2022672"/>
    <lineage>
        <taxon>Eukaryota</taxon>
        <taxon>Viridiplantae</taxon>
        <taxon>Streptophyta</taxon>
        <taxon>Embryophyta</taxon>
        <taxon>Tracheophyta</taxon>
        <taxon>Spermatophyta</taxon>
        <taxon>Magnoliopsida</taxon>
        <taxon>Liliopsida</taxon>
        <taxon>Poales</taxon>
        <taxon>Cyperaceae</taxon>
        <taxon>Cyperoideae</taxon>
        <taxon>Rhynchosporeae</taxon>
        <taxon>Rhynchospora</taxon>
    </lineage>
</organism>
<dbReference type="OrthoDB" id="185373at2759"/>
<comment type="similarity">
    <text evidence="3">Belongs to the PPR family. PCMP-E subfamily.</text>
</comment>
<feature type="repeat" description="PPR" evidence="4">
    <location>
        <begin position="240"/>
        <end position="270"/>
    </location>
</feature>
<dbReference type="Pfam" id="PF14432">
    <property type="entry name" value="DYW_deaminase"/>
    <property type="match status" value="1"/>
</dbReference>
<evidence type="ECO:0000313" key="7">
    <source>
        <dbReference type="Proteomes" id="UP001151287"/>
    </source>
</evidence>
<dbReference type="Pfam" id="PF13041">
    <property type="entry name" value="PPR_2"/>
    <property type="match status" value="4"/>
</dbReference>
<dbReference type="FunFam" id="1.25.40.10:FF:000280">
    <property type="entry name" value="Pentatricopeptide repeat-containing protein"/>
    <property type="match status" value="1"/>
</dbReference>
<dbReference type="GO" id="GO:0003723">
    <property type="term" value="F:RNA binding"/>
    <property type="evidence" value="ECO:0007669"/>
    <property type="project" value="InterPro"/>
</dbReference>
<dbReference type="InterPro" id="IPR046960">
    <property type="entry name" value="PPR_At4g14850-like_plant"/>
</dbReference>
<reference evidence="6" key="1">
    <citation type="journal article" date="2022" name="Cell">
        <title>Repeat-based holocentromeres influence genome architecture and karyotype evolution.</title>
        <authorList>
            <person name="Hofstatter P.G."/>
            <person name="Thangavel G."/>
            <person name="Lux T."/>
            <person name="Neumann P."/>
            <person name="Vondrak T."/>
            <person name="Novak P."/>
            <person name="Zhang M."/>
            <person name="Costa L."/>
            <person name="Castellani M."/>
            <person name="Scott A."/>
            <person name="Toegelov H."/>
            <person name="Fuchs J."/>
            <person name="Mata-Sucre Y."/>
            <person name="Dias Y."/>
            <person name="Vanzela A.L.L."/>
            <person name="Huettel B."/>
            <person name="Almeida C.C.S."/>
            <person name="Simkova H."/>
            <person name="Souza G."/>
            <person name="Pedrosa-Harand A."/>
            <person name="Macas J."/>
            <person name="Mayer K.F.X."/>
            <person name="Houben A."/>
            <person name="Marques A."/>
        </authorList>
    </citation>
    <scope>NUCLEOTIDE SEQUENCE</scope>
    <source>
        <strain evidence="6">RhyBre1mFocal</strain>
    </source>
</reference>
<dbReference type="GO" id="GO:0008270">
    <property type="term" value="F:zinc ion binding"/>
    <property type="evidence" value="ECO:0007669"/>
    <property type="project" value="InterPro"/>
</dbReference>
<dbReference type="Pfam" id="PF12854">
    <property type="entry name" value="PPR_1"/>
    <property type="match status" value="1"/>
</dbReference>
<name>A0A9Q0D021_9POAL</name>
<accession>A0A9Q0D021</accession>
<evidence type="ECO:0000256" key="3">
    <source>
        <dbReference type="ARBA" id="ARBA00061659"/>
    </source>
</evidence>
<keyword evidence="2" id="KW-0809">Transit peptide</keyword>
<dbReference type="AlphaFoldDB" id="A0A9Q0D021"/>
<comment type="caution">
    <text evidence="6">The sequence shown here is derived from an EMBL/GenBank/DDBJ whole genome shotgun (WGS) entry which is preliminary data.</text>
</comment>
<sequence length="901" mass="100330">MLKLKHSWPRLNHLSLSFFARIQKFTSSSSSSSSSPSYMALTQVFFDAMQSFTDPAFLPSARKLHAQIISIGLYSSVFLQNNLLNAYLKCNSLADARGLFDEISNRNVISGNMMINGYCKVGLLGEAEKVFVAMPERDVTTWNTLMSGYHQNGKFCEAIKLFVSMFPSVDCEANLFSFLCATKACSAFQCSKLSLEFLGFVERKELGQDPQVRQVLIDMFVKCGAFDIASKLFSQISSPDISCWNSLLSAYSKLQGITHAFDLFDKMPERDIVSWNTMISTLLKTTDEREIFPLFSEMHRGGVQPNSTTYTCTLSACASTSNLEFGQQLHAQIVKTVQRIDAFVNSALVNLYAKCGKLESAKRIFDNSSERNSISWTAIISGFSLQGFINKSVELFNEMRSKVLSTDEFTIVSLISACCAPLNLCLGNQLHSLCLKSGQISAIAVSNSLIAMYAKCNTISAQSIFDSMSVKDVISWTSMITAYSQVGDVTHARVLFDKMPERNIVTWNAILGSYIQHGYAEEGIKLYRTMLREDKIRPNCVTFGTLFKGCADLAAIKIGNQILAQSVKVGIDLDLPVANAIITMYSECGRIAEAREFFDYIVLKDLVSWNAMITAYSHHGMGMQAIETFQLMLKNGQIPDYITYVAVLSGCRHSGLLEQGRYCFSSMTKIHKISPGLEHYSCMIDLLGRRGLLEEAKGIIDNMSIKPTSEIWGALLSNCKLHKSTELAELAARNLFELDSSDSGSYMLLSEIYSDAGNLAESAGIRKLMRDKGVKKKPGYSWIEVQNKVHVFMADESSHPHISAVKKELQDLIVKIVGVGYVKTEASEAVMHHSEKLAVVFGLMSLPEWMPIHVMKNLRICTDCHTVIKLISIVTGRELVIRDAVRFHHFREGVCSCGDYW</sequence>
<dbReference type="FunFam" id="1.25.40.10:FF:000682">
    <property type="entry name" value="Pentatricopeptide repeat-containing protein At3g16610"/>
    <property type="match status" value="1"/>
</dbReference>
<dbReference type="PROSITE" id="PS51375">
    <property type="entry name" value="PPR"/>
    <property type="match status" value="6"/>
</dbReference>
<feature type="domain" description="DYW" evidence="5">
    <location>
        <begin position="824"/>
        <end position="901"/>
    </location>
</feature>
<evidence type="ECO:0000256" key="4">
    <source>
        <dbReference type="PROSITE-ProRule" id="PRU00708"/>
    </source>
</evidence>
<gene>
    <name evidence="6" type="ORF">LUZ63_002817</name>
</gene>
<dbReference type="PANTHER" id="PTHR47926">
    <property type="entry name" value="PENTATRICOPEPTIDE REPEAT-CONTAINING PROTEIN"/>
    <property type="match status" value="1"/>
</dbReference>
<feature type="repeat" description="PPR" evidence="4">
    <location>
        <begin position="372"/>
        <end position="406"/>
    </location>
</feature>
<evidence type="ECO:0000256" key="1">
    <source>
        <dbReference type="ARBA" id="ARBA00022737"/>
    </source>
</evidence>
<feature type="repeat" description="PPR" evidence="4">
    <location>
        <begin position="271"/>
        <end position="305"/>
    </location>
</feature>
<dbReference type="InterPro" id="IPR046848">
    <property type="entry name" value="E_motif"/>
</dbReference>
<proteinExistence type="inferred from homology"/>
<feature type="repeat" description="PPR" evidence="4">
    <location>
        <begin position="605"/>
        <end position="639"/>
    </location>
</feature>
<keyword evidence="7" id="KW-1185">Reference proteome</keyword>
<evidence type="ECO:0000259" key="5">
    <source>
        <dbReference type="Pfam" id="PF14432"/>
    </source>
</evidence>
<dbReference type="InterPro" id="IPR011990">
    <property type="entry name" value="TPR-like_helical_dom_sf"/>
</dbReference>
<feature type="repeat" description="PPR" evidence="4">
    <location>
        <begin position="107"/>
        <end position="141"/>
    </location>
</feature>
<dbReference type="PANTHER" id="PTHR47926:SF370">
    <property type="entry name" value="DYW DOMAIN-CONTAINING PROTEIN"/>
    <property type="match status" value="1"/>
</dbReference>
<dbReference type="EMBL" id="JAMQYH010000001">
    <property type="protein sequence ID" value="KAJ1703038.1"/>
    <property type="molecule type" value="Genomic_DNA"/>
</dbReference>
<dbReference type="Proteomes" id="UP001151287">
    <property type="component" value="Unassembled WGS sequence"/>
</dbReference>
<dbReference type="FunFam" id="1.25.40.10:FF:000031">
    <property type="entry name" value="Pentatricopeptide repeat-containing protein mitochondrial"/>
    <property type="match status" value="1"/>
</dbReference>
<evidence type="ECO:0000313" key="6">
    <source>
        <dbReference type="EMBL" id="KAJ1703038.1"/>
    </source>
</evidence>
<dbReference type="Pfam" id="PF20431">
    <property type="entry name" value="E_motif"/>
    <property type="match status" value="1"/>
</dbReference>
<dbReference type="Pfam" id="PF01535">
    <property type="entry name" value="PPR"/>
    <property type="match status" value="5"/>
</dbReference>
<dbReference type="Gene3D" id="1.25.40.10">
    <property type="entry name" value="Tetratricopeptide repeat domain"/>
    <property type="match status" value="5"/>
</dbReference>
<dbReference type="FunFam" id="1.25.40.10:FF:000442">
    <property type="entry name" value="Pentatricopeptide repeat-containing protein At3g49710"/>
    <property type="match status" value="1"/>
</dbReference>
<feature type="repeat" description="PPR" evidence="4">
    <location>
        <begin position="472"/>
        <end position="506"/>
    </location>
</feature>
<dbReference type="FunFam" id="1.25.40.10:FF:000780">
    <property type="entry name" value="Pentatricopeptide repeat-containing protein isoform A"/>
    <property type="match status" value="1"/>
</dbReference>
<keyword evidence="1" id="KW-0677">Repeat</keyword>
<evidence type="ECO:0000256" key="2">
    <source>
        <dbReference type="ARBA" id="ARBA00022946"/>
    </source>
</evidence>
<dbReference type="InterPro" id="IPR002885">
    <property type="entry name" value="PPR_rpt"/>
</dbReference>
<dbReference type="InterPro" id="IPR032867">
    <property type="entry name" value="DYW_dom"/>
</dbReference>
<dbReference type="GO" id="GO:0009451">
    <property type="term" value="P:RNA modification"/>
    <property type="evidence" value="ECO:0007669"/>
    <property type="project" value="InterPro"/>
</dbReference>
<dbReference type="NCBIfam" id="TIGR00756">
    <property type="entry name" value="PPR"/>
    <property type="match status" value="6"/>
</dbReference>
<protein>
    <recommendedName>
        <fullName evidence="5">DYW domain-containing protein</fullName>
    </recommendedName>
</protein>